<dbReference type="AlphaFoldDB" id="A0A7R8WSV1"/>
<reference evidence="1" key="1">
    <citation type="submission" date="2020-11" db="EMBL/GenBank/DDBJ databases">
        <authorList>
            <person name="Tran Van P."/>
        </authorList>
    </citation>
    <scope>NUCLEOTIDE SEQUENCE</scope>
</reference>
<feature type="non-terminal residue" evidence="1">
    <location>
        <position position="1"/>
    </location>
</feature>
<sequence length="67" mass="7809">IGHYSSPRLVSLLLSDLRKWTPFMFQSVLADLLNRIPLQVQRRKSHTRETSKTERGVESKVLFLVTQ</sequence>
<protein>
    <submittedName>
        <fullName evidence="1">Uncharacterized protein</fullName>
    </submittedName>
</protein>
<dbReference type="EMBL" id="OB688626">
    <property type="protein sequence ID" value="CAD7237490.1"/>
    <property type="molecule type" value="Genomic_DNA"/>
</dbReference>
<gene>
    <name evidence="1" type="ORF">CTOB1V02_LOCUS15305</name>
</gene>
<proteinExistence type="predicted"/>
<accession>A0A7R8WSV1</accession>
<name>A0A7R8WSV1_9CRUS</name>
<evidence type="ECO:0000313" key="1">
    <source>
        <dbReference type="EMBL" id="CAD7237490.1"/>
    </source>
</evidence>
<organism evidence="1">
    <name type="scientific">Cyprideis torosa</name>
    <dbReference type="NCBI Taxonomy" id="163714"/>
    <lineage>
        <taxon>Eukaryota</taxon>
        <taxon>Metazoa</taxon>
        <taxon>Ecdysozoa</taxon>
        <taxon>Arthropoda</taxon>
        <taxon>Crustacea</taxon>
        <taxon>Oligostraca</taxon>
        <taxon>Ostracoda</taxon>
        <taxon>Podocopa</taxon>
        <taxon>Podocopida</taxon>
        <taxon>Cytherocopina</taxon>
        <taxon>Cytheroidea</taxon>
        <taxon>Cytherideidae</taxon>
        <taxon>Cyprideis</taxon>
    </lineage>
</organism>
<feature type="non-terminal residue" evidence="1">
    <location>
        <position position="67"/>
    </location>
</feature>